<evidence type="ECO:0000313" key="3">
    <source>
        <dbReference type="Proteomes" id="UP000559027"/>
    </source>
</evidence>
<evidence type="ECO:0000259" key="1">
    <source>
        <dbReference type="Pfam" id="PF01048"/>
    </source>
</evidence>
<accession>A0A8H5FRX7</accession>
<sequence>MKDIHTDANFPRTEDLRVYHLGIRPGEVANRIITVGSPSRAQSIAKFLDHSPRPFELFSERGFLTITGRYSGTPVSIVSIGMGNPNMDFFVREIRECLEGDMVVVRLGSCGALIDVPVGTVVVPEACIAVTRNYNFDFIHPDNNDGEPAYRISKSVLADQALYQKLVSAIRMAKPPDWPGPILAGLINASADSFYSSQGRQTSFPDQNSDLIEQLQASTADLATLEMETFHLYHLASCWTGRVSRHQEGAPPLTTTAVQPVVIGQDSINQPLSARPLVSGNPSMRAAAVHLVFASRLSQDFIAPDQIEQTSIIKAVLDALVGFEIPSVKLEREIGSVWEYPN</sequence>
<comment type="caution">
    <text evidence="2">The sequence shown here is derived from an EMBL/GenBank/DDBJ whole genome shotgun (WGS) entry which is preliminary data.</text>
</comment>
<name>A0A8H5FRX7_9AGAR</name>
<keyword evidence="3" id="KW-1185">Reference proteome</keyword>
<dbReference type="GO" id="GO:0005829">
    <property type="term" value="C:cytosol"/>
    <property type="evidence" value="ECO:0007669"/>
    <property type="project" value="TreeGrafter"/>
</dbReference>
<dbReference type="PANTHER" id="PTHR43691:SF14">
    <property type="entry name" value="URIDINE PHOSPHORYLASE"/>
    <property type="match status" value="1"/>
</dbReference>
<dbReference type="GO" id="GO:0006218">
    <property type="term" value="P:uridine catabolic process"/>
    <property type="evidence" value="ECO:0007669"/>
    <property type="project" value="TreeGrafter"/>
</dbReference>
<protein>
    <recommendedName>
        <fullName evidence="1">Nucleoside phosphorylase domain-containing protein</fullName>
    </recommendedName>
</protein>
<gene>
    <name evidence="2" type="ORF">D9756_010040</name>
</gene>
<dbReference type="AlphaFoldDB" id="A0A8H5FRX7"/>
<dbReference type="Gene3D" id="3.40.50.1580">
    <property type="entry name" value="Nucleoside phosphorylase domain"/>
    <property type="match status" value="1"/>
</dbReference>
<dbReference type="InterPro" id="IPR000845">
    <property type="entry name" value="Nucleoside_phosphorylase_d"/>
</dbReference>
<dbReference type="InterPro" id="IPR035994">
    <property type="entry name" value="Nucleoside_phosphorylase_sf"/>
</dbReference>
<reference evidence="2 3" key="1">
    <citation type="journal article" date="2020" name="ISME J.">
        <title>Uncovering the hidden diversity of litter-decomposition mechanisms in mushroom-forming fungi.</title>
        <authorList>
            <person name="Floudas D."/>
            <person name="Bentzer J."/>
            <person name="Ahren D."/>
            <person name="Johansson T."/>
            <person name="Persson P."/>
            <person name="Tunlid A."/>
        </authorList>
    </citation>
    <scope>NUCLEOTIDE SEQUENCE [LARGE SCALE GENOMIC DNA]</scope>
    <source>
        <strain evidence="2 3">CBS 146.42</strain>
    </source>
</reference>
<dbReference type="EMBL" id="JAACJO010000031">
    <property type="protein sequence ID" value="KAF5346483.1"/>
    <property type="molecule type" value="Genomic_DNA"/>
</dbReference>
<dbReference type="Pfam" id="PF01048">
    <property type="entry name" value="PNP_UDP_1"/>
    <property type="match status" value="1"/>
</dbReference>
<evidence type="ECO:0000313" key="2">
    <source>
        <dbReference type="EMBL" id="KAF5346483.1"/>
    </source>
</evidence>
<dbReference type="GO" id="GO:0004850">
    <property type="term" value="F:uridine phosphorylase activity"/>
    <property type="evidence" value="ECO:0007669"/>
    <property type="project" value="TreeGrafter"/>
</dbReference>
<feature type="domain" description="Nucleoside phosphorylase" evidence="1">
    <location>
        <begin position="31"/>
        <end position="237"/>
    </location>
</feature>
<dbReference type="SUPFAM" id="SSF53167">
    <property type="entry name" value="Purine and uridine phosphorylases"/>
    <property type="match status" value="1"/>
</dbReference>
<organism evidence="2 3">
    <name type="scientific">Leucocoprinus leucothites</name>
    <dbReference type="NCBI Taxonomy" id="201217"/>
    <lineage>
        <taxon>Eukaryota</taxon>
        <taxon>Fungi</taxon>
        <taxon>Dikarya</taxon>
        <taxon>Basidiomycota</taxon>
        <taxon>Agaricomycotina</taxon>
        <taxon>Agaricomycetes</taxon>
        <taxon>Agaricomycetidae</taxon>
        <taxon>Agaricales</taxon>
        <taxon>Agaricineae</taxon>
        <taxon>Agaricaceae</taxon>
        <taxon>Leucocoprinus</taxon>
    </lineage>
</organism>
<dbReference type="OrthoDB" id="416752at2759"/>
<dbReference type="Proteomes" id="UP000559027">
    <property type="component" value="Unassembled WGS sequence"/>
</dbReference>
<dbReference type="CDD" id="cd17769">
    <property type="entry name" value="NP_TgUP-like"/>
    <property type="match status" value="1"/>
</dbReference>
<proteinExistence type="predicted"/>
<dbReference type="PANTHER" id="PTHR43691">
    <property type="entry name" value="URIDINE PHOSPHORYLASE"/>
    <property type="match status" value="1"/>
</dbReference>